<gene>
    <name evidence="2" type="ORF">ACHKAR_00500</name>
</gene>
<sequence>MENYSASNALKTTKIIHTALMGGCLLFGVVVLVLNAQAPTGSTQDQEFLLYLPPVVLLFAAIVASVLFKKTLKQGLAQSTDLRTKVAAFQTANIVRMGLYEATGLVAVVVCFITGNLYNMAVLLVVLVIFLMKMPTAYRISEEAGLSPKERAELSGLKD</sequence>
<dbReference type="RefSeq" id="WP_395415734.1">
    <property type="nucleotide sequence ID" value="NZ_JBIPKE010000007.1"/>
</dbReference>
<proteinExistence type="predicted"/>
<dbReference type="EMBL" id="JBIPKE010000007">
    <property type="protein sequence ID" value="MFH6981891.1"/>
    <property type="molecule type" value="Genomic_DNA"/>
</dbReference>
<keyword evidence="1" id="KW-1133">Transmembrane helix</keyword>
<feature type="transmembrane region" description="Helical" evidence="1">
    <location>
        <begin position="48"/>
        <end position="68"/>
    </location>
</feature>
<protein>
    <recommendedName>
        <fullName evidence="4">MFS transporter</fullName>
    </recommendedName>
</protein>
<evidence type="ECO:0000313" key="2">
    <source>
        <dbReference type="EMBL" id="MFH6981891.1"/>
    </source>
</evidence>
<reference evidence="2 3" key="1">
    <citation type="journal article" date="2013" name="Int. J. Syst. Evol. Microbiol.">
        <title>Marinoscillum luteum sp. nov., isolated from marine sediment.</title>
        <authorList>
            <person name="Cha I.T."/>
            <person name="Park S.J."/>
            <person name="Kim S.J."/>
            <person name="Kim J.G."/>
            <person name="Jung M.Y."/>
            <person name="Shin K.S."/>
            <person name="Kwon K.K."/>
            <person name="Yang S.H."/>
            <person name="Seo Y.S."/>
            <person name="Rhee S.K."/>
        </authorList>
    </citation>
    <scope>NUCLEOTIDE SEQUENCE [LARGE SCALE GENOMIC DNA]</scope>
    <source>
        <strain evidence="2 3">KCTC 23939</strain>
    </source>
</reference>
<accession>A0ABW7N334</accession>
<organism evidence="2 3">
    <name type="scientific">Marinoscillum luteum</name>
    <dbReference type="NCBI Taxonomy" id="861051"/>
    <lineage>
        <taxon>Bacteria</taxon>
        <taxon>Pseudomonadati</taxon>
        <taxon>Bacteroidota</taxon>
        <taxon>Cytophagia</taxon>
        <taxon>Cytophagales</taxon>
        <taxon>Reichenbachiellaceae</taxon>
        <taxon>Marinoscillum</taxon>
    </lineage>
</organism>
<keyword evidence="1" id="KW-0472">Membrane</keyword>
<feature type="transmembrane region" description="Helical" evidence="1">
    <location>
        <begin position="105"/>
        <end position="131"/>
    </location>
</feature>
<feature type="transmembrane region" description="Helical" evidence="1">
    <location>
        <begin position="15"/>
        <end position="36"/>
    </location>
</feature>
<name>A0ABW7N334_9BACT</name>
<evidence type="ECO:0000256" key="1">
    <source>
        <dbReference type="SAM" id="Phobius"/>
    </source>
</evidence>
<evidence type="ECO:0008006" key="4">
    <source>
        <dbReference type="Google" id="ProtNLM"/>
    </source>
</evidence>
<keyword evidence="3" id="KW-1185">Reference proteome</keyword>
<evidence type="ECO:0000313" key="3">
    <source>
        <dbReference type="Proteomes" id="UP001610063"/>
    </source>
</evidence>
<comment type="caution">
    <text evidence="2">The sequence shown here is derived from an EMBL/GenBank/DDBJ whole genome shotgun (WGS) entry which is preliminary data.</text>
</comment>
<keyword evidence="1" id="KW-0812">Transmembrane</keyword>
<dbReference type="Proteomes" id="UP001610063">
    <property type="component" value="Unassembled WGS sequence"/>
</dbReference>